<gene>
    <name evidence="1" type="ORF">EAG_02782</name>
</gene>
<dbReference type="AlphaFoldDB" id="E2A9V4"/>
<protein>
    <submittedName>
        <fullName evidence="1">Uncharacterized protein</fullName>
    </submittedName>
</protein>
<dbReference type="Proteomes" id="UP000000311">
    <property type="component" value="Unassembled WGS sequence"/>
</dbReference>
<keyword evidence="2" id="KW-1185">Reference proteome</keyword>
<sequence length="43" mass="5067">SRVKTMLITFFNVKDTISKEFVPQGTIEFYKTVMEKILARISR</sequence>
<evidence type="ECO:0000313" key="2">
    <source>
        <dbReference type="Proteomes" id="UP000000311"/>
    </source>
</evidence>
<dbReference type="InParanoid" id="E2A9V4"/>
<evidence type="ECO:0000313" key="1">
    <source>
        <dbReference type="EMBL" id="EFN69787.1"/>
    </source>
</evidence>
<name>E2A9V4_CAMFO</name>
<accession>E2A9V4</accession>
<feature type="non-terminal residue" evidence="1">
    <location>
        <position position="1"/>
    </location>
</feature>
<proteinExistence type="predicted"/>
<dbReference type="EMBL" id="GL437958">
    <property type="protein sequence ID" value="EFN69787.1"/>
    <property type="molecule type" value="Genomic_DNA"/>
</dbReference>
<reference evidence="1 2" key="1">
    <citation type="journal article" date="2010" name="Science">
        <title>Genomic comparison of the ants Camponotus floridanus and Harpegnathos saltator.</title>
        <authorList>
            <person name="Bonasio R."/>
            <person name="Zhang G."/>
            <person name="Ye C."/>
            <person name="Mutti N.S."/>
            <person name="Fang X."/>
            <person name="Qin N."/>
            <person name="Donahue G."/>
            <person name="Yang P."/>
            <person name="Li Q."/>
            <person name="Li C."/>
            <person name="Zhang P."/>
            <person name="Huang Z."/>
            <person name="Berger S.L."/>
            <person name="Reinberg D."/>
            <person name="Wang J."/>
            <person name="Liebig J."/>
        </authorList>
    </citation>
    <scope>NUCLEOTIDE SEQUENCE [LARGE SCALE GENOMIC DNA]</scope>
    <source>
        <strain evidence="2">C129</strain>
    </source>
</reference>
<organism evidence="2">
    <name type="scientific">Camponotus floridanus</name>
    <name type="common">Florida carpenter ant</name>
    <dbReference type="NCBI Taxonomy" id="104421"/>
    <lineage>
        <taxon>Eukaryota</taxon>
        <taxon>Metazoa</taxon>
        <taxon>Ecdysozoa</taxon>
        <taxon>Arthropoda</taxon>
        <taxon>Hexapoda</taxon>
        <taxon>Insecta</taxon>
        <taxon>Pterygota</taxon>
        <taxon>Neoptera</taxon>
        <taxon>Endopterygota</taxon>
        <taxon>Hymenoptera</taxon>
        <taxon>Apocrita</taxon>
        <taxon>Aculeata</taxon>
        <taxon>Formicoidea</taxon>
        <taxon>Formicidae</taxon>
        <taxon>Formicinae</taxon>
        <taxon>Camponotus</taxon>
    </lineage>
</organism>
<feature type="non-terminal residue" evidence="1">
    <location>
        <position position="43"/>
    </location>
</feature>